<dbReference type="Proteomes" id="UP000243494">
    <property type="component" value="Unassembled WGS sequence"/>
</dbReference>
<protein>
    <submittedName>
        <fullName evidence="8">Chromate transporter</fullName>
    </submittedName>
</protein>
<comment type="similarity">
    <text evidence="2">Belongs to the chromate ion transporter (CHR) (TC 2.A.51) family.</text>
</comment>
<feature type="transmembrane region" description="Helical" evidence="7">
    <location>
        <begin position="171"/>
        <end position="187"/>
    </location>
</feature>
<evidence type="ECO:0000256" key="3">
    <source>
        <dbReference type="ARBA" id="ARBA00022475"/>
    </source>
</evidence>
<reference evidence="8 9" key="1">
    <citation type="journal article" date="2017" name="Genome Announc.">
        <title>Draft Genome Sequence of Romboutsia maritimum sp. nov. Strain CCRI-22766(T), Isolated from Coastal Estuarine Mud.</title>
        <authorList>
            <person name="Maheux A.F."/>
            <person name="Boudreau D.K."/>
            <person name="Berube E."/>
            <person name="Boissinot M."/>
            <person name="Raymond F."/>
            <person name="Brodeur S."/>
            <person name="Corbeil J."/>
            <person name="Brightwell G."/>
            <person name="Broda D."/>
            <person name="Omar R.F."/>
            <person name="Bergeron M.G."/>
        </authorList>
    </citation>
    <scope>NUCLEOTIDE SEQUENCE [LARGE SCALE GENOMIC DNA]</scope>
    <source>
        <strain evidence="8 9">CCRI-22766</strain>
    </source>
</reference>
<dbReference type="PANTHER" id="PTHR43663:SF1">
    <property type="entry name" value="CHROMATE TRANSPORTER"/>
    <property type="match status" value="1"/>
</dbReference>
<feature type="transmembrane region" description="Helical" evidence="7">
    <location>
        <begin position="72"/>
        <end position="94"/>
    </location>
</feature>
<dbReference type="InterPro" id="IPR052518">
    <property type="entry name" value="CHR_Transporter"/>
</dbReference>
<evidence type="ECO:0000256" key="7">
    <source>
        <dbReference type="SAM" id="Phobius"/>
    </source>
</evidence>
<dbReference type="OrthoDB" id="9788907at2"/>
<comment type="caution">
    <text evidence="8">The sequence shown here is derived from an EMBL/GenBank/DDBJ whole genome shotgun (WGS) entry which is preliminary data.</text>
</comment>
<keyword evidence="3" id="KW-1003">Cell membrane</keyword>
<evidence type="ECO:0000256" key="6">
    <source>
        <dbReference type="ARBA" id="ARBA00023136"/>
    </source>
</evidence>
<keyword evidence="4 7" id="KW-0812">Transmembrane</keyword>
<evidence type="ECO:0000256" key="5">
    <source>
        <dbReference type="ARBA" id="ARBA00022989"/>
    </source>
</evidence>
<accession>A0A371ITP0</accession>
<feature type="transmembrane region" description="Helical" evidence="7">
    <location>
        <begin position="146"/>
        <end position="164"/>
    </location>
</feature>
<dbReference type="GO" id="GO:0015109">
    <property type="term" value="F:chromate transmembrane transporter activity"/>
    <property type="evidence" value="ECO:0007669"/>
    <property type="project" value="InterPro"/>
</dbReference>
<evidence type="ECO:0000313" key="9">
    <source>
        <dbReference type="Proteomes" id="UP000243494"/>
    </source>
</evidence>
<dbReference type="AlphaFoldDB" id="A0A371ITP0"/>
<comment type="subcellular location">
    <subcellularLocation>
        <location evidence="1">Cell membrane</location>
        <topology evidence="1">Multi-pass membrane protein</topology>
    </subcellularLocation>
</comment>
<feature type="transmembrane region" description="Helical" evidence="7">
    <location>
        <begin position="7"/>
        <end position="30"/>
    </location>
</feature>
<dbReference type="EMBL" id="NOJZ02000007">
    <property type="protein sequence ID" value="RDY23852.1"/>
    <property type="molecule type" value="Genomic_DNA"/>
</dbReference>
<keyword evidence="5 7" id="KW-1133">Transmembrane helix</keyword>
<evidence type="ECO:0000256" key="4">
    <source>
        <dbReference type="ARBA" id="ARBA00022692"/>
    </source>
</evidence>
<keyword evidence="6 7" id="KW-0472">Membrane</keyword>
<proteinExistence type="inferred from homology"/>
<gene>
    <name evidence="8" type="ORF">CHF27_005735</name>
</gene>
<evidence type="ECO:0000256" key="1">
    <source>
        <dbReference type="ARBA" id="ARBA00004651"/>
    </source>
</evidence>
<evidence type="ECO:0000256" key="2">
    <source>
        <dbReference type="ARBA" id="ARBA00005262"/>
    </source>
</evidence>
<dbReference type="InterPro" id="IPR003370">
    <property type="entry name" value="Chromate_transpt"/>
</dbReference>
<keyword evidence="9" id="KW-1185">Reference proteome</keyword>
<dbReference type="Pfam" id="PF02417">
    <property type="entry name" value="Chromate_transp"/>
    <property type="match status" value="1"/>
</dbReference>
<dbReference type="PANTHER" id="PTHR43663">
    <property type="entry name" value="CHROMATE TRANSPORT PROTEIN-RELATED"/>
    <property type="match status" value="1"/>
</dbReference>
<dbReference type="RefSeq" id="WP_095406937.1">
    <property type="nucleotide sequence ID" value="NZ_NOJZ02000007.1"/>
</dbReference>
<sequence>MFTYIQLFIEFFKTGLFAVGGGLATLPFLYDIESRYPWFDKSMLADMVAVSQSTPGPIGINMATYAGFEAGGIIGSLVATIALVMPSFIIIIIVARFFNKFRENKLVNSVFFGLRPAVTGLIAIAGFEIVKLSVITWDKYIQNKSIINIFDYKSLILFIVLLIVSNKYKKHPVLYLVIGAIAGIVFGL</sequence>
<dbReference type="GO" id="GO:0005886">
    <property type="term" value="C:plasma membrane"/>
    <property type="evidence" value="ECO:0007669"/>
    <property type="project" value="UniProtKB-SubCell"/>
</dbReference>
<organism evidence="8 9">
    <name type="scientific">Romboutsia maritimum</name>
    <dbReference type="NCBI Taxonomy" id="2020948"/>
    <lineage>
        <taxon>Bacteria</taxon>
        <taxon>Bacillati</taxon>
        <taxon>Bacillota</taxon>
        <taxon>Clostridia</taxon>
        <taxon>Peptostreptococcales</taxon>
        <taxon>Peptostreptococcaceae</taxon>
        <taxon>Romboutsia</taxon>
    </lineage>
</organism>
<feature type="transmembrane region" description="Helical" evidence="7">
    <location>
        <begin position="106"/>
        <end position="126"/>
    </location>
</feature>
<name>A0A371ITP0_9FIRM</name>
<evidence type="ECO:0000313" key="8">
    <source>
        <dbReference type="EMBL" id="RDY23852.1"/>
    </source>
</evidence>